<dbReference type="InterPro" id="IPR045851">
    <property type="entry name" value="AMP-bd_C_sf"/>
</dbReference>
<dbReference type="PRINTS" id="PR00154">
    <property type="entry name" value="AMPBINDING"/>
</dbReference>
<organism evidence="5 6">
    <name type="scientific">Rhodococcus rhodochrous KG-21</name>
    <dbReference type="NCBI Taxonomy" id="1441923"/>
    <lineage>
        <taxon>Bacteria</taxon>
        <taxon>Bacillati</taxon>
        <taxon>Actinomycetota</taxon>
        <taxon>Actinomycetes</taxon>
        <taxon>Mycobacteriales</taxon>
        <taxon>Nocardiaceae</taxon>
        <taxon>Rhodococcus</taxon>
    </lineage>
</organism>
<dbReference type="CDD" id="cd17631">
    <property type="entry name" value="FACL_FadD13-like"/>
    <property type="match status" value="1"/>
</dbReference>
<comment type="caution">
    <text evidence="5">The sequence shown here is derived from an EMBL/GenBank/DDBJ whole genome shotgun (WGS) entry which is preliminary data.</text>
</comment>
<dbReference type="PANTHER" id="PTHR43767:SF1">
    <property type="entry name" value="NONRIBOSOMAL PEPTIDE SYNTHASE PES1 (EUROFUNG)-RELATED"/>
    <property type="match status" value="1"/>
</dbReference>
<gene>
    <name evidence="5" type="ORF">Z051_02615</name>
</gene>
<dbReference type="InterPro" id="IPR050237">
    <property type="entry name" value="ATP-dep_AMP-bd_enzyme"/>
</dbReference>
<name>A0A0M9WQE1_RHORH</name>
<keyword evidence="2 5" id="KW-0436">Ligase</keyword>
<dbReference type="PATRIC" id="fig|1441923.3.peg.564"/>
<evidence type="ECO:0000256" key="1">
    <source>
        <dbReference type="ARBA" id="ARBA00006432"/>
    </source>
</evidence>
<sequence>MLLSDIVEYSARKHPDRIALRFEDETVGYGQLRDRSRRLANALLGVADPGDRVAILSTNRTEYFDCYYGVPMAGMALTILNFRLHPEQIAALVEHSGAAVLVVSEDFAEMAASIRDRLTSVHTVVVIGDADADAAVLSWDAFVAGAPATEPTVRPRPDDIAWIVYTSGTTGTPKGVMLSHRNLLTGITSSALQWALPEDTVFLFCFPLCHVGGYVTLLNHLMGATVGIIRAYDNATFLRLVQQWKVTQTGLAPTMINFLLQDPALDAHDLGTLEAIGYGSSAIPAPVLREGLDRLGCDFYQGMGMTELAGNVLHLDQQAHRRAANGESNLLAAAGKPMRLADIRIVDDELRDVPVGEIGEMVVRGDQVMAGYWNDTDATGAAFTDGWFHTGDLVRRDAEGFVYIVDRKKDLIISGGENIASLTVEQALYSHPAVAEAAAIGVKDETWGEIVCAIVALRSGSIATADEIIATCREHLGGFQVPRRVEFVDALPKNVSGKILKRDLRERFATRTLV</sequence>
<dbReference type="Pfam" id="PF13193">
    <property type="entry name" value="AMP-binding_C"/>
    <property type="match status" value="1"/>
</dbReference>
<dbReference type="RefSeq" id="WP_054371253.1">
    <property type="nucleotide sequence ID" value="NZ_AZYO01000003.1"/>
</dbReference>
<dbReference type="AlphaFoldDB" id="A0A0M9WQE1"/>
<dbReference type="SUPFAM" id="SSF56801">
    <property type="entry name" value="Acetyl-CoA synthetase-like"/>
    <property type="match status" value="1"/>
</dbReference>
<feature type="domain" description="AMP-binding enzyme C-terminal" evidence="4">
    <location>
        <begin position="424"/>
        <end position="498"/>
    </location>
</feature>
<dbReference type="NCBIfam" id="NF004837">
    <property type="entry name" value="PRK06187.1"/>
    <property type="match status" value="1"/>
</dbReference>
<dbReference type="Gene3D" id="3.30.300.30">
    <property type="match status" value="1"/>
</dbReference>
<dbReference type="PROSITE" id="PS00455">
    <property type="entry name" value="AMP_BINDING"/>
    <property type="match status" value="1"/>
</dbReference>
<evidence type="ECO:0000313" key="6">
    <source>
        <dbReference type="Proteomes" id="UP000037712"/>
    </source>
</evidence>
<dbReference type="Gene3D" id="3.40.50.12780">
    <property type="entry name" value="N-terminal domain of ligase-like"/>
    <property type="match status" value="1"/>
</dbReference>
<protein>
    <submittedName>
        <fullName evidence="5">Fatty-acid--CoA ligase</fullName>
    </submittedName>
</protein>
<feature type="domain" description="AMP-dependent synthetase/ligase" evidence="3">
    <location>
        <begin position="8"/>
        <end position="373"/>
    </location>
</feature>
<dbReference type="InterPro" id="IPR025110">
    <property type="entry name" value="AMP-bd_C"/>
</dbReference>
<dbReference type="Proteomes" id="UP000037712">
    <property type="component" value="Unassembled WGS sequence"/>
</dbReference>
<reference evidence="6" key="2">
    <citation type="submission" date="2015-01" db="EMBL/GenBank/DDBJ databases">
        <title>Draft genome sequence of potential hydrocarbon metabolising strain of Rhodococcus rhodochrous.</title>
        <authorList>
            <person name="Aggarwal R.K."/>
            <person name="Dawar C."/>
        </authorList>
    </citation>
    <scope>NUCLEOTIDE SEQUENCE [LARGE SCALE GENOMIC DNA]</scope>
    <source>
        <strain evidence="6">KG-21</strain>
    </source>
</reference>
<comment type="similarity">
    <text evidence="1">Belongs to the ATP-dependent AMP-binding enzyme family.</text>
</comment>
<dbReference type="InterPro" id="IPR020459">
    <property type="entry name" value="AMP-binding"/>
</dbReference>
<evidence type="ECO:0000259" key="4">
    <source>
        <dbReference type="Pfam" id="PF13193"/>
    </source>
</evidence>
<dbReference type="InterPro" id="IPR020845">
    <property type="entry name" value="AMP-binding_CS"/>
</dbReference>
<dbReference type="Pfam" id="PF00501">
    <property type="entry name" value="AMP-binding"/>
    <property type="match status" value="1"/>
</dbReference>
<evidence type="ECO:0000256" key="2">
    <source>
        <dbReference type="ARBA" id="ARBA00022598"/>
    </source>
</evidence>
<evidence type="ECO:0000313" key="5">
    <source>
        <dbReference type="EMBL" id="KOS57673.1"/>
    </source>
</evidence>
<dbReference type="InterPro" id="IPR000873">
    <property type="entry name" value="AMP-dep_synth/lig_dom"/>
</dbReference>
<accession>A0A0M9WQE1</accession>
<dbReference type="FunFam" id="3.30.300.30:FF:000008">
    <property type="entry name" value="2,3-dihydroxybenzoate-AMP ligase"/>
    <property type="match status" value="1"/>
</dbReference>
<dbReference type="PANTHER" id="PTHR43767">
    <property type="entry name" value="LONG-CHAIN-FATTY-ACID--COA LIGASE"/>
    <property type="match status" value="1"/>
</dbReference>
<dbReference type="EMBL" id="AZYO01000003">
    <property type="protein sequence ID" value="KOS57673.1"/>
    <property type="molecule type" value="Genomic_DNA"/>
</dbReference>
<dbReference type="InterPro" id="IPR042099">
    <property type="entry name" value="ANL_N_sf"/>
</dbReference>
<reference evidence="5 6" key="1">
    <citation type="journal article" date="2015" name="Genome Announc.">
        <title>Draft Genome Sequence of Rhodococcus rhodochrous Strain KG-21, a Soil Isolate from Oil Fields of Krishna-Godavari Basin, India.</title>
        <authorList>
            <person name="Dawar C."/>
            <person name="Aggarwal R.K."/>
        </authorList>
    </citation>
    <scope>NUCLEOTIDE SEQUENCE [LARGE SCALE GENOMIC DNA]</scope>
    <source>
        <strain evidence="5 6">KG-21</strain>
    </source>
</reference>
<proteinExistence type="inferred from homology"/>
<dbReference type="GO" id="GO:0016878">
    <property type="term" value="F:acid-thiol ligase activity"/>
    <property type="evidence" value="ECO:0007669"/>
    <property type="project" value="UniProtKB-ARBA"/>
</dbReference>
<evidence type="ECO:0000259" key="3">
    <source>
        <dbReference type="Pfam" id="PF00501"/>
    </source>
</evidence>